<evidence type="ECO:0000256" key="5">
    <source>
        <dbReference type="ARBA" id="ARBA00023136"/>
    </source>
</evidence>
<dbReference type="AlphaFoldDB" id="A0AAD5HGA8"/>
<evidence type="ECO:0000313" key="8">
    <source>
        <dbReference type="Proteomes" id="UP001206595"/>
    </source>
</evidence>
<dbReference type="PANTHER" id="PTHR12270">
    <property type="entry name" value="GLYCOSYLTRANSFERASE-RELATED"/>
    <property type="match status" value="1"/>
</dbReference>
<dbReference type="EMBL" id="MU620909">
    <property type="protein sequence ID" value="KAI8580863.1"/>
    <property type="molecule type" value="Genomic_DNA"/>
</dbReference>
<evidence type="ECO:0000256" key="4">
    <source>
        <dbReference type="ARBA" id="ARBA00022989"/>
    </source>
</evidence>
<evidence type="ECO:0000256" key="1">
    <source>
        <dbReference type="ARBA" id="ARBA00004606"/>
    </source>
</evidence>
<organism evidence="7 8">
    <name type="scientific">Umbelopsis ramanniana AG</name>
    <dbReference type="NCBI Taxonomy" id="1314678"/>
    <lineage>
        <taxon>Eukaryota</taxon>
        <taxon>Fungi</taxon>
        <taxon>Fungi incertae sedis</taxon>
        <taxon>Mucoromycota</taxon>
        <taxon>Mucoromycotina</taxon>
        <taxon>Umbelopsidomycetes</taxon>
        <taxon>Umbelopsidales</taxon>
        <taxon>Umbelopsidaceae</taxon>
        <taxon>Umbelopsis</taxon>
    </lineage>
</organism>
<keyword evidence="2" id="KW-0812">Transmembrane</keyword>
<keyword evidence="4" id="KW-1133">Transmembrane helix</keyword>
<dbReference type="GeneID" id="75913350"/>
<dbReference type="Proteomes" id="UP001206595">
    <property type="component" value="Unassembled WGS sequence"/>
</dbReference>
<keyword evidence="6" id="KW-0325">Glycoprotein</keyword>
<dbReference type="Pfam" id="PF13896">
    <property type="entry name" value="Glyco_transf_49"/>
    <property type="match status" value="2"/>
</dbReference>
<evidence type="ECO:0008006" key="9">
    <source>
        <dbReference type="Google" id="ProtNLM"/>
    </source>
</evidence>
<protein>
    <recommendedName>
        <fullName evidence="9">Glycosyltransferase family 49 protein</fullName>
    </recommendedName>
</protein>
<reference evidence="7" key="1">
    <citation type="submission" date="2021-06" db="EMBL/GenBank/DDBJ databases">
        <authorList>
            <consortium name="DOE Joint Genome Institute"/>
            <person name="Mondo S.J."/>
            <person name="Amses K.R."/>
            <person name="Simmons D.R."/>
            <person name="Longcore J.E."/>
            <person name="Seto K."/>
            <person name="Alves G.H."/>
            <person name="Bonds A.E."/>
            <person name="Quandt C.A."/>
            <person name="Davis W.J."/>
            <person name="Chang Y."/>
            <person name="Letcher P.M."/>
            <person name="Powell M.J."/>
            <person name="Kuo A."/>
            <person name="Labutti K."/>
            <person name="Pangilinan J."/>
            <person name="Andreopoulos W."/>
            <person name="Tritt A."/>
            <person name="Riley R."/>
            <person name="Hundley H."/>
            <person name="Johnson J."/>
            <person name="Lipzen A."/>
            <person name="Barry K."/>
            <person name="Berbee M.L."/>
            <person name="Buchler N.E."/>
            <person name="Grigoriev I.V."/>
            <person name="Spatafora J.W."/>
            <person name="Stajich J.E."/>
            <person name="James T.Y."/>
        </authorList>
    </citation>
    <scope>NUCLEOTIDE SEQUENCE</scope>
    <source>
        <strain evidence="7">AG</strain>
    </source>
</reference>
<dbReference type="Gene3D" id="3.90.550.10">
    <property type="entry name" value="Spore Coat Polysaccharide Biosynthesis Protein SpsA, Chain A"/>
    <property type="match status" value="1"/>
</dbReference>
<keyword evidence="8" id="KW-1185">Reference proteome</keyword>
<evidence type="ECO:0000256" key="2">
    <source>
        <dbReference type="ARBA" id="ARBA00022692"/>
    </source>
</evidence>
<evidence type="ECO:0000256" key="6">
    <source>
        <dbReference type="ARBA" id="ARBA00023180"/>
    </source>
</evidence>
<dbReference type="GO" id="GO:0042285">
    <property type="term" value="F:xylosyltransferase activity"/>
    <property type="evidence" value="ECO:0007669"/>
    <property type="project" value="TreeGrafter"/>
</dbReference>
<name>A0AAD5HGA8_UMBRA</name>
<dbReference type="PANTHER" id="PTHR12270:SF25">
    <property type="entry name" value="GLYCOSYLTRANSFERASE-LIKE PROTEIN LARGE"/>
    <property type="match status" value="1"/>
</dbReference>
<keyword evidence="5" id="KW-0472">Membrane</keyword>
<dbReference type="CDD" id="cd00761">
    <property type="entry name" value="Glyco_tranf_GTA_type"/>
    <property type="match status" value="1"/>
</dbReference>
<dbReference type="GO" id="GO:0035269">
    <property type="term" value="P:protein O-linked glycosylation via mannose"/>
    <property type="evidence" value="ECO:0007669"/>
    <property type="project" value="TreeGrafter"/>
</dbReference>
<reference evidence="7" key="2">
    <citation type="journal article" date="2022" name="Proc. Natl. Acad. Sci. U.S.A.">
        <title>Diploid-dominant life cycles characterize the early evolution of Fungi.</title>
        <authorList>
            <person name="Amses K.R."/>
            <person name="Simmons D.R."/>
            <person name="Longcore J.E."/>
            <person name="Mondo S.J."/>
            <person name="Seto K."/>
            <person name="Jeronimo G.H."/>
            <person name="Bonds A.E."/>
            <person name="Quandt C.A."/>
            <person name="Davis W.J."/>
            <person name="Chang Y."/>
            <person name="Federici B.A."/>
            <person name="Kuo A."/>
            <person name="LaButti K."/>
            <person name="Pangilinan J."/>
            <person name="Andreopoulos W."/>
            <person name="Tritt A."/>
            <person name="Riley R."/>
            <person name="Hundley H."/>
            <person name="Johnson J."/>
            <person name="Lipzen A."/>
            <person name="Barry K."/>
            <person name="Lang B.F."/>
            <person name="Cuomo C.A."/>
            <person name="Buchler N.E."/>
            <person name="Grigoriev I.V."/>
            <person name="Spatafora J.W."/>
            <person name="Stajich J.E."/>
            <person name="James T.Y."/>
        </authorList>
    </citation>
    <scope>NUCLEOTIDE SEQUENCE</scope>
    <source>
        <strain evidence="7">AG</strain>
    </source>
</reference>
<evidence type="ECO:0000313" key="7">
    <source>
        <dbReference type="EMBL" id="KAI8580863.1"/>
    </source>
</evidence>
<evidence type="ECO:0000256" key="3">
    <source>
        <dbReference type="ARBA" id="ARBA00022968"/>
    </source>
</evidence>
<accession>A0AAD5HGA8</accession>
<dbReference type="InterPro" id="IPR051292">
    <property type="entry name" value="Xyl/GlcA_transferase"/>
</dbReference>
<comment type="subcellular location">
    <subcellularLocation>
        <location evidence="1">Membrane</location>
        <topology evidence="1">Single-pass type II membrane protein</topology>
    </subcellularLocation>
</comment>
<proteinExistence type="predicted"/>
<gene>
    <name evidence="7" type="ORF">K450DRAFT_234934</name>
</gene>
<dbReference type="RefSeq" id="XP_051445867.1">
    <property type="nucleotide sequence ID" value="XM_051588005.1"/>
</dbReference>
<keyword evidence="3" id="KW-0735">Signal-anchor</keyword>
<dbReference type="GO" id="GO:0015020">
    <property type="term" value="F:glucuronosyltransferase activity"/>
    <property type="evidence" value="ECO:0007669"/>
    <property type="project" value="TreeGrafter"/>
</dbReference>
<comment type="caution">
    <text evidence="7">The sequence shown here is derived from an EMBL/GenBank/DDBJ whole genome shotgun (WGS) entry which is preliminary data.</text>
</comment>
<dbReference type="GO" id="GO:0016020">
    <property type="term" value="C:membrane"/>
    <property type="evidence" value="ECO:0007669"/>
    <property type="project" value="UniProtKB-SubCell"/>
</dbReference>
<dbReference type="InterPro" id="IPR029044">
    <property type="entry name" value="Nucleotide-diphossugar_trans"/>
</dbReference>
<sequence length="428" mass="49961">MRPEKPHFSRIVKYMIFLYVTGTLYVLVNRDLPTLPSEADLSLNSRDSLDSESPAENVITSTTWVNSKRKQTALWINSKGESETLPESVILSKSFSQSMGAPNVTPYYFKATEHFSQNDITICTLVTHDRFPVLARLVKNYKGPVSAAIHINDDDQRDSIVEDLQQIYETEPLVRQYLDVHLIIDKHDRQFNLWRNVAKLFARTEYVMMLDVDFHICTNFRESIRQSSKAMELLQSGKAALVVPAFEFNKQSEGLDYATFPNTKKDLLELVTKDQIDMFHKKWLPGHMDTNYTQWYTSSKPYRTKSYQHSYEPYIIYKKEGTPWCDERFIGYGANKAACLFEIYISGVEYWVLPNDFLIHQTHYYPEDTRTRERRYNRQLYEVFREEVCLRYNRKFKANGVWNGPEAANARKECSKLRGFRAAAANLG</sequence>
<dbReference type="SUPFAM" id="SSF53448">
    <property type="entry name" value="Nucleotide-diphospho-sugar transferases"/>
    <property type="match status" value="1"/>
</dbReference>